<dbReference type="InterPro" id="IPR029063">
    <property type="entry name" value="SAM-dependent_MTases_sf"/>
</dbReference>
<comment type="similarity">
    <text evidence="14">Belongs to the class I-like SAM-binding methyltransferase superfamily. RsmB/NOP family.</text>
</comment>
<keyword evidence="6 14" id="KW-0694">RNA-binding</keyword>
<dbReference type="PANTHER" id="PTHR22808:SF3">
    <property type="entry name" value="5-METHYLCYTOSINE RRNA METHYLTRANSFERASE NSUN4"/>
    <property type="match status" value="1"/>
</dbReference>
<dbReference type="InterPro" id="IPR023267">
    <property type="entry name" value="RCMT"/>
</dbReference>
<name>H2XS72_CIOIN</name>
<evidence type="ECO:0000259" key="16">
    <source>
        <dbReference type="PROSITE" id="PS51686"/>
    </source>
</evidence>
<keyword evidence="5 14" id="KW-0949">S-adenosyl-L-methionine</keyword>
<evidence type="ECO:0000313" key="17">
    <source>
        <dbReference type="Ensembl" id="ENSCINP00000032506.1"/>
    </source>
</evidence>
<evidence type="ECO:0000256" key="3">
    <source>
        <dbReference type="ARBA" id="ARBA00022603"/>
    </source>
</evidence>
<feature type="binding site" evidence="14">
    <location>
        <position position="226"/>
    </location>
    <ligand>
        <name>S-adenosyl-L-methionine</name>
        <dbReference type="ChEBI" id="CHEBI:59789"/>
    </ligand>
</feature>
<feature type="active site" description="Nucleophile" evidence="14">
    <location>
        <position position="303"/>
    </location>
</feature>
<dbReference type="PRINTS" id="PR02008">
    <property type="entry name" value="RCMTFAMILY"/>
</dbReference>
<dbReference type="GeneTree" id="ENSGT00940000153665"/>
<dbReference type="Gene3D" id="3.40.50.150">
    <property type="entry name" value="Vaccinia Virus protein VP39"/>
    <property type="match status" value="1"/>
</dbReference>
<protein>
    <recommendedName>
        <fullName evidence="12">5-cytosine rRNA methyltransferase NSUN4</fullName>
    </recommendedName>
    <alternativeName>
        <fullName evidence="13">5-cytosine tRNA methyltransferase NSUN4</fullName>
    </alternativeName>
    <alternativeName>
        <fullName evidence="9">NOL1/NOP2/Sun domain family member 4</fullName>
    </alternativeName>
</protein>
<evidence type="ECO:0000256" key="2">
    <source>
        <dbReference type="ARBA" id="ARBA00022552"/>
    </source>
</evidence>
<dbReference type="PROSITE" id="PS51686">
    <property type="entry name" value="SAM_MT_RSMB_NOP"/>
    <property type="match status" value="1"/>
</dbReference>
<dbReference type="Gene3D" id="6.20.240.40">
    <property type="match status" value="1"/>
</dbReference>
<sequence>IAKEYFDLNYVKHIKQEWPSVRCAMQSRKKYCAVLNNFTNTEVYMQELHASGAYNFVEKLHKNSAKMAKELEDKIKRIEEELSQSDGEEEELILEVQRLEVMMKEYEELQKVCYGVRAYVYNKGDITEFENPHSIKESSLLPSFLLDAGSLLPVLSLDPQPGDSILDMCSAPGGKLNVMMQAIGDSGRIVANDINTKRVTRVKNVYKEYIPKQFSVEKFVKIVKFDATQWTEIETEAYDKVVLVDVPCTNDRHSLYVSDRETDNIFSTLRKRERAQLPHLQCQLLKNAILACRPNGTIVYSTCTASPLQNEFVVQYAVQELMDQHSISCEVQNTRTLVDLLKDEFYFLTSTSLGELVIPKLDANFGPMYFCKLRRLPN</sequence>
<comment type="catalytic activity">
    <reaction evidence="11">
        <text>a cytidine in mRNA + S-adenosyl-L-methionine = a 5-methylcytidine in mRNA + S-adenosyl-L-homocysteine + H(+)</text>
        <dbReference type="Rhea" id="RHEA:61464"/>
        <dbReference type="Rhea" id="RHEA-COMP:15145"/>
        <dbReference type="Rhea" id="RHEA-COMP:15826"/>
        <dbReference type="ChEBI" id="CHEBI:15378"/>
        <dbReference type="ChEBI" id="CHEBI:57856"/>
        <dbReference type="ChEBI" id="CHEBI:59789"/>
        <dbReference type="ChEBI" id="CHEBI:74483"/>
        <dbReference type="ChEBI" id="CHEBI:82748"/>
    </reaction>
</comment>
<evidence type="ECO:0000256" key="5">
    <source>
        <dbReference type="ARBA" id="ARBA00022691"/>
    </source>
</evidence>
<reference evidence="17" key="3">
    <citation type="submission" date="2025-09" db="UniProtKB">
        <authorList>
            <consortium name="Ensembl"/>
        </authorList>
    </citation>
    <scope>IDENTIFICATION</scope>
</reference>
<evidence type="ECO:0000256" key="14">
    <source>
        <dbReference type="PROSITE-ProRule" id="PRU01023"/>
    </source>
</evidence>
<dbReference type="GO" id="GO:0005762">
    <property type="term" value="C:mitochondrial large ribosomal subunit"/>
    <property type="evidence" value="ECO:0000318"/>
    <property type="project" value="GO_Central"/>
</dbReference>
<dbReference type="Pfam" id="PF01189">
    <property type="entry name" value="Methyltr_RsmB-F"/>
    <property type="match status" value="1"/>
</dbReference>
<evidence type="ECO:0000256" key="8">
    <source>
        <dbReference type="ARBA" id="ARBA00023128"/>
    </source>
</evidence>
<dbReference type="InterPro" id="IPR049560">
    <property type="entry name" value="MeTrfase_RsmB-F_NOP2_cat"/>
</dbReference>
<reference evidence="18" key="1">
    <citation type="journal article" date="2002" name="Science">
        <title>The draft genome of Ciona intestinalis: insights into chordate and vertebrate origins.</title>
        <authorList>
            <person name="Dehal P."/>
            <person name="Satou Y."/>
            <person name="Campbell R.K."/>
            <person name="Chapman J."/>
            <person name="Degnan B."/>
            <person name="De Tomaso A."/>
            <person name="Davidson B."/>
            <person name="Di Gregorio A."/>
            <person name="Gelpke M."/>
            <person name="Goodstein D.M."/>
            <person name="Harafuji N."/>
            <person name="Hastings K.E."/>
            <person name="Ho I."/>
            <person name="Hotta K."/>
            <person name="Huang W."/>
            <person name="Kawashima T."/>
            <person name="Lemaire P."/>
            <person name="Martinez D."/>
            <person name="Meinertzhagen I.A."/>
            <person name="Necula S."/>
            <person name="Nonaka M."/>
            <person name="Putnam N."/>
            <person name="Rash S."/>
            <person name="Saiga H."/>
            <person name="Satake M."/>
            <person name="Terry A."/>
            <person name="Yamada L."/>
            <person name="Wang H.G."/>
            <person name="Awazu S."/>
            <person name="Azumi K."/>
            <person name="Boore J."/>
            <person name="Branno M."/>
            <person name="Chin-Bow S."/>
            <person name="DeSantis R."/>
            <person name="Doyle S."/>
            <person name="Francino P."/>
            <person name="Keys D.N."/>
            <person name="Haga S."/>
            <person name="Hayashi H."/>
            <person name="Hino K."/>
            <person name="Imai K.S."/>
            <person name="Inaba K."/>
            <person name="Kano S."/>
            <person name="Kobayashi K."/>
            <person name="Kobayashi M."/>
            <person name="Lee B.I."/>
            <person name="Makabe K.W."/>
            <person name="Manohar C."/>
            <person name="Matassi G."/>
            <person name="Medina M."/>
            <person name="Mochizuki Y."/>
            <person name="Mount S."/>
            <person name="Morishita T."/>
            <person name="Miura S."/>
            <person name="Nakayama A."/>
            <person name="Nishizaka S."/>
            <person name="Nomoto H."/>
            <person name="Ohta F."/>
            <person name="Oishi K."/>
            <person name="Rigoutsos I."/>
            <person name="Sano M."/>
            <person name="Sasaki A."/>
            <person name="Sasakura Y."/>
            <person name="Shoguchi E."/>
            <person name="Shin-i T."/>
            <person name="Spagnuolo A."/>
            <person name="Stainier D."/>
            <person name="Suzuki M.M."/>
            <person name="Tassy O."/>
            <person name="Takatori N."/>
            <person name="Tokuoka M."/>
            <person name="Yagi K."/>
            <person name="Yoshizaki F."/>
            <person name="Wada S."/>
            <person name="Zhang C."/>
            <person name="Hyatt P.D."/>
            <person name="Larimer F."/>
            <person name="Detter C."/>
            <person name="Doggett N."/>
            <person name="Glavina T."/>
            <person name="Hawkins T."/>
            <person name="Richardson P."/>
            <person name="Lucas S."/>
            <person name="Kohara Y."/>
            <person name="Levine M."/>
            <person name="Satoh N."/>
            <person name="Rokhsar D.S."/>
        </authorList>
    </citation>
    <scope>NUCLEOTIDE SEQUENCE [LARGE SCALE GENOMIC DNA]</scope>
</reference>
<dbReference type="OMA" id="RCAMQSR"/>
<dbReference type="GO" id="GO:0008168">
    <property type="term" value="F:methyltransferase activity"/>
    <property type="evidence" value="ECO:0000318"/>
    <property type="project" value="GO_Central"/>
</dbReference>
<feature type="binding site" evidence="14">
    <location>
        <begin position="169"/>
        <end position="175"/>
    </location>
    <ligand>
        <name>S-adenosyl-L-methionine</name>
        <dbReference type="ChEBI" id="CHEBI:59789"/>
    </ligand>
</feature>
<keyword evidence="4 14" id="KW-0808">Transferase</keyword>
<keyword evidence="15" id="KW-0175">Coiled coil</keyword>
<reference evidence="17" key="2">
    <citation type="submission" date="2025-08" db="UniProtKB">
        <authorList>
            <consortium name="Ensembl"/>
        </authorList>
    </citation>
    <scope>IDENTIFICATION</scope>
</reference>
<evidence type="ECO:0000256" key="1">
    <source>
        <dbReference type="ARBA" id="ARBA00004173"/>
    </source>
</evidence>
<dbReference type="InParanoid" id="H2XS72"/>
<evidence type="ECO:0000256" key="11">
    <source>
        <dbReference type="ARBA" id="ARBA00049906"/>
    </source>
</evidence>
<dbReference type="SMR" id="H2XS72"/>
<dbReference type="STRING" id="7719.ENSCINP00000032506"/>
<dbReference type="Proteomes" id="UP000008144">
    <property type="component" value="Unassembled WGS sequence"/>
</dbReference>
<dbReference type="HOGENOM" id="CLU_041061_2_0_1"/>
<keyword evidence="2" id="KW-0698">rRNA processing</keyword>
<comment type="subcellular location">
    <subcellularLocation>
        <location evidence="1">Mitochondrion</location>
    </subcellularLocation>
</comment>
<keyword evidence="3 14" id="KW-0489">Methyltransferase</keyword>
<evidence type="ECO:0000256" key="13">
    <source>
        <dbReference type="ARBA" id="ARBA00050049"/>
    </source>
</evidence>
<keyword evidence="18" id="KW-1185">Reference proteome</keyword>
<feature type="binding site" evidence="14">
    <location>
        <position position="193"/>
    </location>
    <ligand>
        <name>S-adenosyl-L-methionine</name>
        <dbReference type="ChEBI" id="CHEBI:59789"/>
    </ligand>
</feature>
<evidence type="ECO:0000256" key="6">
    <source>
        <dbReference type="ARBA" id="ARBA00022884"/>
    </source>
</evidence>
<evidence type="ECO:0000256" key="12">
    <source>
        <dbReference type="ARBA" id="ARBA00050027"/>
    </source>
</evidence>
<keyword evidence="7" id="KW-0809">Transit peptide</keyword>
<dbReference type="Ensembl" id="ENSCINT00000032489.1">
    <property type="protein sequence ID" value="ENSCINP00000032506.1"/>
    <property type="gene ID" value="ENSCING00000023385.1"/>
</dbReference>
<evidence type="ECO:0000256" key="4">
    <source>
        <dbReference type="ARBA" id="ARBA00022679"/>
    </source>
</evidence>
<dbReference type="GO" id="GO:0008173">
    <property type="term" value="F:RNA methyltransferase activity"/>
    <property type="evidence" value="ECO:0007669"/>
    <property type="project" value="InterPro"/>
</dbReference>
<evidence type="ECO:0000256" key="15">
    <source>
        <dbReference type="SAM" id="Coils"/>
    </source>
</evidence>
<dbReference type="GO" id="GO:0003723">
    <property type="term" value="F:RNA binding"/>
    <property type="evidence" value="ECO:0007669"/>
    <property type="project" value="UniProtKB-UniRule"/>
</dbReference>
<dbReference type="FunFam" id="3.40.50.150:FF:000055">
    <property type="entry name" value="5-methylcytosine rRNA methyltransferase NSUN4"/>
    <property type="match status" value="1"/>
</dbReference>
<dbReference type="SUPFAM" id="SSF53335">
    <property type="entry name" value="S-adenosyl-L-methionine-dependent methyltransferases"/>
    <property type="match status" value="1"/>
</dbReference>
<proteinExistence type="inferred from homology"/>
<feature type="domain" description="SAM-dependent MTase RsmB/NOP-type" evidence="16">
    <location>
        <begin position="68"/>
        <end position="376"/>
    </location>
</feature>
<dbReference type="CDD" id="cd02440">
    <property type="entry name" value="AdoMet_MTases"/>
    <property type="match status" value="1"/>
</dbReference>
<evidence type="ECO:0000256" key="10">
    <source>
        <dbReference type="ARBA" id="ARBA00049302"/>
    </source>
</evidence>
<feature type="binding site" evidence="14">
    <location>
        <position position="245"/>
    </location>
    <ligand>
        <name>S-adenosyl-L-methionine</name>
        <dbReference type="ChEBI" id="CHEBI:59789"/>
    </ligand>
</feature>
<evidence type="ECO:0000313" key="18">
    <source>
        <dbReference type="Proteomes" id="UP000008144"/>
    </source>
</evidence>
<organism evidence="17 18">
    <name type="scientific">Ciona intestinalis</name>
    <name type="common">Transparent sea squirt</name>
    <name type="synonym">Ascidia intestinalis</name>
    <dbReference type="NCBI Taxonomy" id="7719"/>
    <lineage>
        <taxon>Eukaryota</taxon>
        <taxon>Metazoa</taxon>
        <taxon>Chordata</taxon>
        <taxon>Tunicata</taxon>
        <taxon>Ascidiacea</taxon>
        <taxon>Phlebobranchia</taxon>
        <taxon>Cionidae</taxon>
        <taxon>Ciona</taxon>
    </lineage>
</organism>
<evidence type="ECO:0000256" key="7">
    <source>
        <dbReference type="ARBA" id="ARBA00022946"/>
    </source>
</evidence>
<comment type="catalytic activity">
    <reaction evidence="10">
        <text>a cytidine in rRNA + S-adenosyl-L-methionine = a 5-methylcytidine in rRNA + S-adenosyl-L-homocysteine + H(+)</text>
        <dbReference type="Rhea" id="RHEA:61484"/>
        <dbReference type="Rhea" id="RHEA-COMP:15836"/>
        <dbReference type="Rhea" id="RHEA-COMP:15837"/>
        <dbReference type="ChEBI" id="CHEBI:15378"/>
        <dbReference type="ChEBI" id="CHEBI:57856"/>
        <dbReference type="ChEBI" id="CHEBI:59789"/>
        <dbReference type="ChEBI" id="CHEBI:74483"/>
        <dbReference type="ChEBI" id="CHEBI:82748"/>
    </reaction>
</comment>
<dbReference type="PANTHER" id="PTHR22808">
    <property type="entry name" value="NCL1 YEAST -RELATED NOL1/NOP2/FMU SUN DOMAIN-CONTAINING"/>
    <property type="match status" value="1"/>
</dbReference>
<dbReference type="GO" id="GO:0031167">
    <property type="term" value="P:rRNA methylation"/>
    <property type="evidence" value="ECO:0000318"/>
    <property type="project" value="GO_Central"/>
</dbReference>
<dbReference type="InterPro" id="IPR001678">
    <property type="entry name" value="MeTrfase_RsmB-F_NOP2_dom"/>
</dbReference>
<dbReference type="FunCoup" id="H2XS72">
    <property type="interactions" value="89"/>
</dbReference>
<accession>H2XS72</accession>
<evidence type="ECO:0000256" key="9">
    <source>
        <dbReference type="ARBA" id="ARBA00042050"/>
    </source>
</evidence>
<feature type="coiled-coil region" evidence="15">
    <location>
        <begin position="61"/>
        <end position="109"/>
    </location>
</feature>
<dbReference type="AlphaFoldDB" id="H2XS72"/>
<keyword evidence="8" id="KW-0496">Mitochondrion</keyword>